<dbReference type="PANTHER" id="PTHR34295">
    <property type="entry name" value="BIOTIN TRANSPORTER BIOY"/>
    <property type="match status" value="1"/>
</dbReference>
<protein>
    <recommendedName>
        <fullName evidence="2">Biotin transporter</fullName>
    </recommendedName>
</protein>
<evidence type="ECO:0000313" key="4">
    <source>
        <dbReference type="EMBL" id="MFD2660865.1"/>
    </source>
</evidence>
<dbReference type="RefSeq" id="WP_379272931.1">
    <property type="nucleotide sequence ID" value="NZ_JBHUGT010000021.1"/>
</dbReference>
<accession>A0ABW5QXN5</accession>
<feature type="transmembrane region" description="Helical" evidence="3">
    <location>
        <begin position="59"/>
        <end position="83"/>
    </location>
</feature>
<keyword evidence="3" id="KW-1133">Transmembrane helix</keyword>
<dbReference type="PANTHER" id="PTHR34295:SF1">
    <property type="entry name" value="BIOTIN TRANSPORTER BIOY"/>
    <property type="match status" value="1"/>
</dbReference>
<keyword evidence="2 3" id="KW-0472">Membrane</keyword>
<dbReference type="Pfam" id="PF02632">
    <property type="entry name" value="BioY"/>
    <property type="match status" value="1"/>
</dbReference>
<evidence type="ECO:0000256" key="1">
    <source>
        <dbReference type="ARBA" id="ARBA00010692"/>
    </source>
</evidence>
<dbReference type="Gene3D" id="1.10.1760.20">
    <property type="match status" value="1"/>
</dbReference>
<organism evidence="4 5">
    <name type="scientific">Paenibacillus thailandensis</name>
    <dbReference type="NCBI Taxonomy" id="393250"/>
    <lineage>
        <taxon>Bacteria</taxon>
        <taxon>Bacillati</taxon>
        <taxon>Bacillota</taxon>
        <taxon>Bacilli</taxon>
        <taxon>Bacillales</taxon>
        <taxon>Paenibacillaceae</taxon>
        <taxon>Paenibacillus</taxon>
    </lineage>
</organism>
<name>A0ABW5QXN5_9BACL</name>
<reference evidence="5" key="1">
    <citation type="journal article" date="2019" name="Int. J. Syst. Evol. Microbiol.">
        <title>The Global Catalogue of Microorganisms (GCM) 10K type strain sequencing project: providing services to taxonomists for standard genome sequencing and annotation.</title>
        <authorList>
            <consortium name="The Broad Institute Genomics Platform"/>
            <consortium name="The Broad Institute Genome Sequencing Center for Infectious Disease"/>
            <person name="Wu L."/>
            <person name="Ma J."/>
        </authorList>
    </citation>
    <scope>NUCLEOTIDE SEQUENCE [LARGE SCALE GENOMIC DNA]</scope>
    <source>
        <strain evidence="5">TISTR 1827</strain>
    </source>
</reference>
<gene>
    <name evidence="4" type="ORF">ACFSW5_11465</name>
</gene>
<keyword evidence="3" id="KW-0812">Transmembrane</keyword>
<keyword evidence="2" id="KW-1003">Cell membrane</keyword>
<feature type="transmembrane region" description="Helical" evidence="3">
    <location>
        <begin position="120"/>
        <end position="141"/>
    </location>
</feature>
<evidence type="ECO:0000256" key="3">
    <source>
        <dbReference type="SAM" id="Phobius"/>
    </source>
</evidence>
<proteinExistence type="inferred from homology"/>
<keyword evidence="2" id="KW-0813">Transport</keyword>
<comment type="similarity">
    <text evidence="1 2">Belongs to the BioY family.</text>
</comment>
<comment type="subcellular location">
    <subcellularLocation>
        <location evidence="2">Cell membrane</location>
        <topology evidence="2">Multi-pass membrane protein</topology>
    </subcellularLocation>
</comment>
<keyword evidence="5" id="KW-1185">Reference proteome</keyword>
<dbReference type="InterPro" id="IPR003784">
    <property type="entry name" value="BioY"/>
</dbReference>
<dbReference type="PIRSF" id="PIRSF016661">
    <property type="entry name" value="BioY"/>
    <property type="match status" value="1"/>
</dbReference>
<comment type="caution">
    <text evidence="4">The sequence shown here is derived from an EMBL/GenBank/DDBJ whole genome shotgun (WGS) entry which is preliminary data.</text>
</comment>
<evidence type="ECO:0000313" key="5">
    <source>
        <dbReference type="Proteomes" id="UP001597493"/>
    </source>
</evidence>
<dbReference type="EMBL" id="JBHUMY010000012">
    <property type="protein sequence ID" value="MFD2660865.1"/>
    <property type="molecule type" value="Genomic_DNA"/>
</dbReference>
<evidence type="ECO:0000256" key="2">
    <source>
        <dbReference type="PIRNR" id="PIRNR016661"/>
    </source>
</evidence>
<dbReference type="Proteomes" id="UP001597493">
    <property type="component" value="Unassembled WGS sequence"/>
</dbReference>
<sequence>MKSYNIRNYVFIALFAALFVVMSAISFKLSFSPVPITLQTLAVCLAGLFLGARNGFLSMLLILVLTAIGLPLLNGRGGLSILFGTTGGFLFGFLFSALLIGLATGPLLRSKTWIGGKIATFILLFIIMEALGSFVAYLFGVPWMMQVLDVSLQKALTLGCYPFLIGDALKSLVAAAIGVSLKPYILKLRASTGALPVRSETGVASHP</sequence>
<feature type="transmembrane region" description="Helical" evidence="3">
    <location>
        <begin position="89"/>
        <end position="108"/>
    </location>
</feature>